<accession>A0A127Q5R3</accession>
<dbReference type="InterPro" id="IPR050301">
    <property type="entry name" value="NTE"/>
</dbReference>
<sequence>MNFRSLRNFCIYLGYLLLGLAHAGVASAASATAAGDANSANKVAPARPRIGLVLSGGGARGYAHLGVLQVLEKMHIPIDYVAATSMGAVVGGLYASGLSVDELDRILTETNLSDIAFDRNDRAELPQFQREDDYQYPIGLSAGYGDGKLKLPKGLVQGNNLLTLLQNWTPQLPANISFDKLPTPFRAVATDLGTGAEVILSQGSLPRAIRASMAVPGLFAPLKLDGRTLVDGGLVQNLPVSLARSMGADIIIAVNIATDLQDPATLDSPTAVAQQMVTILIQQNVKHEIETLKKNDVLIEPNLGDLSFADFSRGKDGVKAGYDAAERQSAKLAALALPPQQWKEYLASRSNGPVLAPNTHIDEIQISSNGRVPAAVVRRALDVKEGDLYNPVALNKEVARLSTNGDFKSVTQELVPEDGRNVLKVDAEDKSWGPHFLLFGLGVSNSFNGRGDFNLQLGHRLPWMTQSGLEWRNDLVLGSKQASLHTELRQPIWNTVGLYVAPYAEYARRHIDLYFDEGTANSNTVPVTAYRVDTTKVGLDIGMPIGRLGELRTGVYYQWLEARPTYNFPQALAEVLPGVVFDSFHVKQPVIRTQLTVDQLDDPLFPRKGYYLSAVSNIAFGGAANSYNDAQGKALWAVSRGRNTLNLALEAAGTYGNESNEASGNGGLGFTLGGFQRLSAYAPDQFSGNYLLYGRMTYLRDMPDLNLPGLRNTVFGSSLEVGDVWQNKDAFASGPFKKSASMFMGGSSFLGPLYFGAAIAPRGVWNLYLQLGRVF</sequence>
<keyword evidence="4 6" id="KW-0443">Lipid metabolism</keyword>
<evidence type="ECO:0000259" key="9">
    <source>
        <dbReference type="PROSITE" id="PS51779"/>
    </source>
</evidence>
<keyword evidence="5" id="KW-0472">Membrane</keyword>
<keyword evidence="7" id="KW-0732">Signal</keyword>
<dbReference type="SUPFAM" id="SSF52151">
    <property type="entry name" value="FabD/lysophospholipase-like"/>
    <property type="match status" value="1"/>
</dbReference>
<evidence type="ECO:0000256" key="2">
    <source>
        <dbReference type="ARBA" id="ARBA00022801"/>
    </source>
</evidence>
<dbReference type="GO" id="GO:0016787">
    <property type="term" value="F:hydrolase activity"/>
    <property type="evidence" value="ECO:0007669"/>
    <property type="project" value="UniProtKB-UniRule"/>
</dbReference>
<protein>
    <submittedName>
        <fullName evidence="10">Surface antigen family protein</fullName>
    </submittedName>
</protein>
<reference evidence="10 11" key="1">
    <citation type="submission" date="2015-11" db="EMBL/GenBank/DDBJ databases">
        <title>Exploring the genomic traits of fungus-feeding bacterial genus Collimonas.</title>
        <authorList>
            <person name="Song C."/>
            <person name="Schmidt R."/>
            <person name="de Jager V."/>
            <person name="Krzyzanowska D."/>
            <person name="Jongedijk E."/>
            <person name="Cankar K."/>
            <person name="Beekwilder J."/>
            <person name="van Veen A."/>
            <person name="de Boer W."/>
            <person name="van Veen J.A."/>
            <person name="Garbeva P."/>
        </authorList>
    </citation>
    <scope>NUCLEOTIDE SEQUENCE [LARGE SCALE GENOMIC DNA]</scope>
    <source>
        <strain evidence="10 11">Ter91</strain>
    </source>
</reference>
<evidence type="ECO:0000256" key="6">
    <source>
        <dbReference type="PROSITE-ProRule" id="PRU01161"/>
    </source>
</evidence>
<feature type="domain" description="POTRA" evidence="9">
    <location>
        <begin position="359"/>
        <end position="430"/>
    </location>
</feature>
<dbReference type="InterPro" id="IPR016035">
    <property type="entry name" value="Acyl_Trfase/lysoPLipase"/>
</dbReference>
<dbReference type="InterPro" id="IPR000184">
    <property type="entry name" value="Bac_surfAg_D15"/>
</dbReference>
<dbReference type="CDD" id="cd07205">
    <property type="entry name" value="Pat_PNPLA6_PNPLA7_NTE1_like"/>
    <property type="match status" value="1"/>
</dbReference>
<evidence type="ECO:0000256" key="7">
    <source>
        <dbReference type="SAM" id="SignalP"/>
    </source>
</evidence>
<dbReference type="InterPro" id="IPR010827">
    <property type="entry name" value="BamA/TamA_POTRA"/>
</dbReference>
<feature type="active site" description="Proton acceptor" evidence="6">
    <location>
        <position position="231"/>
    </location>
</feature>
<dbReference type="GO" id="GO:0019867">
    <property type="term" value="C:outer membrane"/>
    <property type="evidence" value="ECO:0007669"/>
    <property type="project" value="InterPro"/>
</dbReference>
<dbReference type="Proteomes" id="UP000074561">
    <property type="component" value="Chromosome"/>
</dbReference>
<dbReference type="Pfam" id="PF01734">
    <property type="entry name" value="Patatin"/>
    <property type="match status" value="1"/>
</dbReference>
<dbReference type="PANTHER" id="PTHR14226">
    <property type="entry name" value="NEUROPATHY TARGET ESTERASE/SWISS CHEESE D.MELANOGASTER"/>
    <property type="match status" value="1"/>
</dbReference>
<gene>
    <name evidence="10" type="ORF">CPter91_3062</name>
</gene>
<dbReference type="GO" id="GO:0016042">
    <property type="term" value="P:lipid catabolic process"/>
    <property type="evidence" value="ECO:0007669"/>
    <property type="project" value="UniProtKB-UniRule"/>
</dbReference>
<evidence type="ECO:0000259" key="8">
    <source>
        <dbReference type="PROSITE" id="PS51635"/>
    </source>
</evidence>
<name>A0A127Q5R3_9BURK</name>
<dbReference type="Gene3D" id="3.10.20.310">
    <property type="entry name" value="membrane protein fhac"/>
    <property type="match status" value="1"/>
</dbReference>
<evidence type="ECO:0000313" key="10">
    <source>
        <dbReference type="EMBL" id="AMP05399.1"/>
    </source>
</evidence>
<evidence type="ECO:0000256" key="1">
    <source>
        <dbReference type="ARBA" id="ARBA00004370"/>
    </source>
</evidence>
<feature type="active site" description="Nucleophile" evidence="6">
    <location>
        <position position="85"/>
    </location>
</feature>
<comment type="subcellular location">
    <subcellularLocation>
        <location evidence="1">Membrane</location>
    </subcellularLocation>
</comment>
<organism evidence="10 11">
    <name type="scientific">Collimonas pratensis</name>
    <dbReference type="NCBI Taxonomy" id="279113"/>
    <lineage>
        <taxon>Bacteria</taxon>
        <taxon>Pseudomonadati</taxon>
        <taxon>Pseudomonadota</taxon>
        <taxon>Betaproteobacteria</taxon>
        <taxon>Burkholderiales</taxon>
        <taxon>Oxalobacteraceae</taxon>
        <taxon>Collimonas</taxon>
    </lineage>
</organism>
<dbReference type="Gene3D" id="3.40.1090.10">
    <property type="entry name" value="Cytosolic phospholipase A2 catalytic domain"/>
    <property type="match status" value="2"/>
</dbReference>
<keyword evidence="2 6" id="KW-0378">Hydrolase</keyword>
<dbReference type="PROSITE" id="PS51635">
    <property type="entry name" value="PNPLA"/>
    <property type="match status" value="1"/>
</dbReference>
<proteinExistence type="predicted"/>
<dbReference type="KEGG" id="cpra:CPter91_3062"/>
<dbReference type="Pfam" id="PF07244">
    <property type="entry name" value="POTRA"/>
    <property type="match status" value="1"/>
</dbReference>
<dbReference type="PATRIC" id="fig|279113.9.peg.3026"/>
<dbReference type="InterPro" id="IPR034746">
    <property type="entry name" value="POTRA"/>
</dbReference>
<dbReference type="AlphaFoldDB" id="A0A127Q5R3"/>
<dbReference type="PROSITE" id="PS51779">
    <property type="entry name" value="POTRA"/>
    <property type="match status" value="1"/>
</dbReference>
<feature type="signal peptide" evidence="7">
    <location>
        <begin position="1"/>
        <end position="28"/>
    </location>
</feature>
<dbReference type="InterPro" id="IPR002641">
    <property type="entry name" value="PNPLA_dom"/>
</dbReference>
<dbReference type="STRING" id="279113.CPter91_3062"/>
<dbReference type="Pfam" id="PF01103">
    <property type="entry name" value="Omp85"/>
    <property type="match status" value="1"/>
</dbReference>
<comment type="caution">
    <text evidence="6">Lacks conserved residue(s) required for the propagation of feature annotation.</text>
</comment>
<dbReference type="Gene3D" id="2.40.160.50">
    <property type="entry name" value="membrane protein fhac: a member of the omp85/tpsb transporter family"/>
    <property type="match status" value="1"/>
</dbReference>
<dbReference type="EMBL" id="CP013234">
    <property type="protein sequence ID" value="AMP05399.1"/>
    <property type="molecule type" value="Genomic_DNA"/>
</dbReference>
<feature type="short sequence motif" description="DGA/G" evidence="6">
    <location>
        <begin position="231"/>
        <end position="233"/>
    </location>
</feature>
<evidence type="ECO:0000256" key="5">
    <source>
        <dbReference type="ARBA" id="ARBA00023136"/>
    </source>
</evidence>
<dbReference type="PANTHER" id="PTHR14226:SF29">
    <property type="entry name" value="NEUROPATHY TARGET ESTERASE SWS"/>
    <property type="match status" value="1"/>
</dbReference>
<feature type="short sequence motif" description="GXGXXG" evidence="6">
    <location>
        <begin position="56"/>
        <end position="61"/>
    </location>
</feature>
<evidence type="ECO:0000313" key="11">
    <source>
        <dbReference type="Proteomes" id="UP000074561"/>
    </source>
</evidence>
<keyword evidence="3 6" id="KW-0442">Lipid degradation</keyword>
<feature type="chain" id="PRO_5007277568" evidence="7">
    <location>
        <begin position="29"/>
        <end position="775"/>
    </location>
</feature>
<feature type="domain" description="PNPLA" evidence="8">
    <location>
        <begin position="52"/>
        <end position="244"/>
    </location>
</feature>
<evidence type="ECO:0000256" key="3">
    <source>
        <dbReference type="ARBA" id="ARBA00022963"/>
    </source>
</evidence>
<evidence type="ECO:0000256" key="4">
    <source>
        <dbReference type="ARBA" id="ARBA00023098"/>
    </source>
</evidence>